<comment type="caution">
    <text evidence="2">The sequence shown here is derived from an EMBL/GenBank/DDBJ whole genome shotgun (WGS) entry which is preliminary data.</text>
</comment>
<reference evidence="2" key="1">
    <citation type="journal article" date="2023" name="Nat. Commun.">
        <title>Diploid and tetraploid genomes of Acorus and the evolution of monocots.</title>
        <authorList>
            <person name="Ma L."/>
            <person name="Liu K.W."/>
            <person name="Li Z."/>
            <person name="Hsiao Y.Y."/>
            <person name="Qi Y."/>
            <person name="Fu T."/>
            <person name="Tang G.D."/>
            <person name="Zhang D."/>
            <person name="Sun W.H."/>
            <person name="Liu D.K."/>
            <person name="Li Y."/>
            <person name="Chen G.Z."/>
            <person name="Liu X.D."/>
            <person name="Liao X.Y."/>
            <person name="Jiang Y.T."/>
            <person name="Yu X."/>
            <person name="Hao Y."/>
            <person name="Huang J."/>
            <person name="Zhao X.W."/>
            <person name="Ke S."/>
            <person name="Chen Y.Y."/>
            <person name="Wu W.L."/>
            <person name="Hsu J.L."/>
            <person name="Lin Y.F."/>
            <person name="Huang M.D."/>
            <person name="Li C.Y."/>
            <person name="Huang L."/>
            <person name="Wang Z.W."/>
            <person name="Zhao X."/>
            <person name="Zhong W.Y."/>
            <person name="Peng D.H."/>
            <person name="Ahmad S."/>
            <person name="Lan S."/>
            <person name="Zhang J.S."/>
            <person name="Tsai W.C."/>
            <person name="Van de Peer Y."/>
            <person name="Liu Z.J."/>
        </authorList>
    </citation>
    <scope>NUCLEOTIDE SEQUENCE</scope>
    <source>
        <strain evidence="2">CP</strain>
    </source>
</reference>
<protein>
    <submittedName>
        <fullName evidence="2">Uncharacterized protein</fullName>
    </submittedName>
</protein>
<reference evidence="2" key="2">
    <citation type="submission" date="2023-06" db="EMBL/GenBank/DDBJ databases">
        <authorList>
            <person name="Ma L."/>
            <person name="Liu K.-W."/>
            <person name="Li Z."/>
            <person name="Hsiao Y.-Y."/>
            <person name="Qi Y."/>
            <person name="Fu T."/>
            <person name="Tang G."/>
            <person name="Zhang D."/>
            <person name="Sun W.-H."/>
            <person name="Liu D.-K."/>
            <person name="Li Y."/>
            <person name="Chen G.-Z."/>
            <person name="Liu X.-D."/>
            <person name="Liao X.-Y."/>
            <person name="Jiang Y.-T."/>
            <person name="Yu X."/>
            <person name="Hao Y."/>
            <person name="Huang J."/>
            <person name="Zhao X.-W."/>
            <person name="Ke S."/>
            <person name="Chen Y.-Y."/>
            <person name="Wu W.-L."/>
            <person name="Hsu J.-L."/>
            <person name="Lin Y.-F."/>
            <person name="Huang M.-D."/>
            <person name="Li C.-Y."/>
            <person name="Huang L."/>
            <person name="Wang Z.-W."/>
            <person name="Zhao X."/>
            <person name="Zhong W.-Y."/>
            <person name="Peng D.-H."/>
            <person name="Ahmad S."/>
            <person name="Lan S."/>
            <person name="Zhang J.-S."/>
            <person name="Tsai W.-C."/>
            <person name="Van De Peer Y."/>
            <person name="Liu Z.-J."/>
        </authorList>
    </citation>
    <scope>NUCLEOTIDE SEQUENCE</scope>
    <source>
        <strain evidence="2">CP</strain>
        <tissue evidence="2">Leaves</tissue>
    </source>
</reference>
<evidence type="ECO:0000313" key="2">
    <source>
        <dbReference type="EMBL" id="KAK1314262.1"/>
    </source>
</evidence>
<sequence>MTRRTTGGTPLPAHLIRGRSGTSSSNDYRPMGTLPKQQPLLLPSVPPPSSLPRTRTYIVSRLPAFCLVAIGSTSLREDNADNLKE</sequence>
<gene>
    <name evidence="2" type="ORF">QJS10_CPA06g02060</name>
</gene>
<proteinExistence type="predicted"/>
<keyword evidence="3" id="KW-1185">Reference proteome</keyword>
<feature type="region of interest" description="Disordered" evidence="1">
    <location>
        <begin position="1"/>
        <end position="50"/>
    </location>
</feature>
<name>A0AAV9ELX1_ACOCL</name>
<organism evidence="2 3">
    <name type="scientific">Acorus calamus</name>
    <name type="common">Sweet flag</name>
    <dbReference type="NCBI Taxonomy" id="4465"/>
    <lineage>
        <taxon>Eukaryota</taxon>
        <taxon>Viridiplantae</taxon>
        <taxon>Streptophyta</taxon>
        <taxon>Embryophyta</taxon>
        <taxon>Tracheophyta</taxon>
        <taxon>Spermatophyta</taxon>
        <taxon>Magnoliopsida</taxon>
        <taxon>Liliopsida</taxon>
        <taxon>Acoraceae</taxon>
        <taxon>Acorus</taxon>
    </lineage>
</organism>
<evidence type="ECO:0000313" key="3">
    <source>
        <dbReference type="Proteomes" id="UP001180020"/>
    </source>
</evidence>
<dbReference type="Proteomes" id="UP001180020">
    <property type="component" value="Unassembled WGS sequence"/>
</dbReference>
<evidence type="ECO:0000256" key="1">
    <source>
        <dbReference type="SAM" id="MobiDB-lite"/>
    </source>
</evidence>
<feature type="compositionally biased region" description="Low complexity" evidence="1">
    <location>
        <begin position="34"/>
        <end position="43"/>
    </location>
</feature>
<dbReference type="AlphaFoldDB" id="A0AAV9ELX1"/>
<dbReference type="EMBL" id="JAUJYO010000006">
    <property type="protein sequence ID" value="KAK1314262.1"/>
    <property type="molecule type" value="Genomic_DNA"/>
</dbReference>
<accession>A0AAV9ELX1</accession>